<name>A0A8S5N2U8_9CAUD</name>
<organism evidence="1">
    <name type="scientific">Myoviridae sp. ctpiG4</name>
    <dbReference type="NCBI Taxonomy" id="2826698"/>
    <lineage>
        <taxon>Viruses</taxon>
        <taxon>Duplodnaviria</taxon>
        <taxon>Heunggongvirae</taxon>
        <taxon>Uroviricota</taxon>
        <taxon>Caudoviricetes</taxon>
    </lineage>
</organism>
<proteinExistence type="predicted"/>
<evidence type="ECO:0008006" key="2">
    <source>
        <dbReference type="Google" id="ProtNLM"/>
    </source>
</evidence>
<evidence type="ECO:0000313" key="1">
    <source>
        <dbReference type="EMBL" id="DAD88934.1"/>
    </source>
</evidence>
<reference evidence="1" key="1">
    <citation type="journal article" date="2021" name="Proc. Natl. Acad. Sci. U.S.A.">
        <title>A Catalog of Tens of Thousands of Viruses from Human Metagenomes Reveals Hidden Associations with Chronic Diseases.</title>
        <authorList>
            <person name="Tisza M.J."/>
            <person name="Buck C.B."/>
        </authorList>
    </citation>
    <scope>NUCLEOTIDE SEQUENCE</scope>
    <source>
        <strain evidence="1">CtpiG4</strain>
    </source>
</reference>
<protein>
    <recommendedName>
        <fullName evidence="2">DUF4406 domain-containing protein</fullName>
    </recommendedName>
</protein>
<dbReference type="EMBL" id="BK015050">
    <property type="protein sequence ID" value="DAD88934.1"/>
    <property type="molecule type" value="Genomic_DNA"/>
</dbReference>
<accession>A0A8S5N2U8</accession>
<sequence length="140" mass="16037">MEEIKRNPLPKLECGMAYLAHPYAPYAPVAKSSKVFAKVFAGEIKEANVEETGDIAYKIMKKYPNLTIISPLHAYSFLEGKNMEETEILRYDFRLLNNCTLLILSGYWRQSKGCMSEYGYAKAKGIRIYEYVDGTLYPLE</sequence>
<dbReference type="SUPFAM" id="SSF52309">
    <property type="entry name" value="N-(deoxy)ribosyltransferase-like"/>
    <property type="match status" value="1"/>
</dbReference>
<dbReference type="Gene3D" id="3.40.50.10400">
    <property type="entry name" value="Hypothetical protein PA1492"/>
    <property type="match status" value="1"/>
</dbReference>